<dbReference type="AlphaFoldDB" id="A0A8T4L7L8"/>
<keyword evidence="9 16" id="KW-0808">Transferase</keyword>
<dbReference type="InterPro" id="IPR013115">
    <property type="entry name" value="HisG_C"/>
</dbReference>
<keyword evidence="11 16" id="KW-0547">Nucleotide-binding</keyword>
<evidence type="ECO:0000256" key="15">
    <source>
        <dbReference type="ARBA" id="ARBA00024861"/>
    </source>
</evidence>
<dbReference type="HAMAP" id="MF_00079">
    <property type="entry name" value="HisG_Long"/>
    <property type="match status" value="1"/>
</dbReference>
<dbReference type="SUPFAM" id="SSF53850">
    <property type="entry name" value="Periplasmic binding protein-like II"/>
    <property type="match status" value="1"/>
</dbReference>
<reference evidence="19" key="1">
    <citation type="submission" date="2021-03" db="EMBL/GenBank/DDBJ databases">
        <authorList>
            <person name="Jaffe A."/>
        </authorList>
    </citation>
    <scope>NUCLEOTIDE SEQUENCE</scope>
    <source>
        <strain evidence="19">RIFCSPLOWO2_01_FULL_58_19</strain>
    </source>
</reference>
<evidence type="ECO:0000256" key="7">
    <source>
        <dbReference type="ARBA" id="ARBA00022605"/>
    </source>
</evidence>
<feature type="domain" description="ATP phosphoribosyltransferase catalytic" evidence="17">
    <location>
        <begin position="54"/>
        <end position="214"/>
    </location>
</feature>
<dbReference type="PANTHER" id="PTHR21403">
    <property type="entry name" value="ATP PHOSPHORIBOSYLTRANSFERASE ATP-PRTASE"/>
    <property type="match status" value="1"/>
</dbReference>
<keyword evidence="6 16" id="KW-0963">Cytoplasm</keyword>
<dbReference type="EC" id="2.4.2.17" evidence="4 16"/>
<evidence type="ECO:0000256" key="16">
    <source>
        <dbReference type="HAMAP-Rule" id="MF_00079"/>
    </source>
</evidence>
<keyword evidence="8 16" id="KW-0328">Glycosyltransferase</keyword>
<comment type="cofactor">
    <cofactor evidence="16">
        <name>Mg(2+)</name>
        <dbReference type="ChEBI" id="CHEBI:18420"/>
    </cofactor>
</comment>
<evidence type="ECO:0000256" key="5">
    <source>
        <dbReference type="ARBA" id="ARBA00020998"/>
    </source>
</evidence>
<dbReference type="Gene3D" id="3.30.70.120">
    <property type="match status" value="1"/>
</dbReference>
<proteinExistence type="inferred from homology"/>
<evidence type="ECO:0000256" key="10">
    <source>
        <dbReference type="ARBA" id="ARBA00022723"/>
    </source>
</evidence>
<dbReference type="InterPro" id="IPR001348">
    <property type="entry name" value="ATP_PRibTrfase_HisG"/>
</dbReference>
<keyword evidence="14 16" id="KW-0368">Histidine biosynthesis</keyword>
<feature type="domain" description="Histidine biosynthesis HisG C-terminal" evidence="18">
    <location>
        <begin position="220"/>
        <end position="290"/>
    </location>
</feature>
<evidence type="ECO:0000256" key="2">
    <source>
        <dbReference type="ARBA" id="ARBA00004496"/>
    </source>
</evidence>
<sequence length="294" mass="32018">MNETKEKLKLGIPKGSLQDATVELFNAAGLRIKATERSYFPAISDPGIEVMMVRAQEMARFVEDGVMDAGITGKDWIAESGARVEEVSELLYSKQGFGKVRVVLAAPCDSGIKSVKDVEGKRVATEYVNLAKEYLARNGVRAAVEFSWGATEAKCPRLVDAIVELTETGSSLKANNLCILDTVMESTTRLIANKAAWADEAKRAKIAEINTLLQSVLLGKKKSMLVMNVSAERLDELVKILPCLRKPTIAKLYGEEGYAVNVAVDREAVPGLIPLIKKAGATDLVEFEFNRVVP</sequence>
<dbReference type="Pfam" id="PF08029">
    <property type="entry name" value="HisG_C"/>
    <property type="match status" value="1"/>
</dbReference>
<evidence type="ECO:0000256" key="11">
    <source>
        <dbReference type="ARBA" id="ARBA00022741"/>
    </source>
</evidence>
<evidence type="ECO:0000256" key="6">
    <source>
        <dbReference type="ARBA" id="ARBA00022490"/>
    </source>
</evidence>
<dbReference type="GO" id="GO:0005524">
    <property type="term" value="F:ATP binding"/>
    <property type="evidence" value="ECO:0007669"/>
    <property type="project" value="UniProtKB-KW"/>
</dbReference>
<dbReference type="InterPro" id="IPR020621">
    <property type="entry name" value="ATP-PRT_HisG_long"/>
</dbReference>
<comment type="similarity">
    <text evidence="16">Belongs to the ATP phosphoribosyltransferase family. Long subfamily.</text>
</comment>
<reference evidence="19" key="2">
    <citation type="submission" date="2021-05" db="EMBL/GenBank/DDBJ databases">
        <title>Protein family content uncovers lineage relationships and bacterial pathway maintenance mechanisms in DPANN archaea.</title>
        <authorList>
            <person name="Castelle C.J."/>
            <person name="Meheust R."/>
            <person name="Jaffe A.L."/>
            <person name="Seitz K."/>
            <person name="Gong X."/>
            <person name="Baker B.J."/>
            <person name="Banfield J.F."/>
        </authorList>
    </citation>
    <scope>NUCLEOTIDE SEQUENCE</scope>
    <source>
        <strain evidence="19">RIFCSPLOWO2_01_FULL_58_19</strain>
    </source>
</reference>
<evidence type="ECO:0000259" key="17">
    <source>
        <dbReference type="Pfam" id="PF01634"/>
    </source>
</evidence>
<comment type="catalytic activity">
    <reaction evidence="1 16">
        <text>1-(5-phospho-beta-D-ribosyl)-ATP + diphosphate = 5-phospho-alpha-D-ribose 1-diphosphate + ATP</text>
        <dbReference type="Rhea" id="RHEA:18473"/>
        <dbReference type="ChEBI" id="CHEBI:30616"/>
        <dbReference type="ChEBI" id="CHEBI:33019"/>
        <dbReference type="ChEBI" id="CHEBI:58017"/>
        <dbReference type="ChEBI" id="CHEBI:73183"/>
        <dbReference type="EC" id="2.4.2.17"/>
    </reaction>
</comment>
<dbReference type="NCBIfam" id="TIGR03455">
    <property type="entry name" value="HisG_C-term"/>
    <property type="match status" value="1"/>
</dbReference>
<dbReference type="Proteomes" id="UP000678237">
    <property type="component" value="Unassembled WGS sequence"/>
</dbReference>
<evidence type="ECO:0000256" key="8">
    <source>
        <dbReference type="ARBA" id="ARBA00022676"/>
    </source>
</evidence>
<comment type="caution">
    <text evidence="19">The sequence shown here is derived from an EMBL/GenBank/DDBJ whole genome shotgun (WGS) entry which is preliminary data.</text>
</comment>
<name>A0A8T4L7L8_9ARCH</name>
<keyword evidence="12 16" id="KW-0067">ATP-binding</keyword>
<comment type="subcellular location">
    <subcellularLocation>
        <location evidence="2 16">Cytoplasm</location>
    </subcellularLocation>
</comment>
<evidence type="ECO:0000256" key="9">
    <source>
        <dbReference type="ARBA" id="ARBA00022679"/>
    </source>
</evidence>
<evidence type="ECO:0000256" key="14">
    <source>
        <dbReference type="ARBA" id="ARBA00023102"/>
    </source>
</evidence>
<keyword evidence="10 16" id="KW-0479">Metal-binding</keyword>
<evidence type="ECO:0000256" key="1">
    <source>
        <dbReference type="ARBA" id="ARBA00000915"/>
    </source>
</evidence>
<accession>A0A8T4L7L8</accession>
<dbReference type="InterPro" id="IPR011322">
    <property type="entry name" value="N-reg_PII-like_a/b"/>
</dbReference>
<dbReference type="GO" id="GO:0000287">
    <property type="term" value="F:magnesium ion binding"/>
    <property type="evidence" value="ECO:0007669"/>
    <property type="project" value="UniProtKB-UniRule"/>
</dbReference>
<dbReference type="PANTHER" id="PTHR21403:SF10">
    <property type="entry name" value="ATP PHOSPHORIBOSYLTRANSFERASE"/>
    <property type="match status" value="1"/>
</dbReference>
<dbReference type="InterPro" id="IPR013820">
    <property type="entry name" value="ATP_PRibTrfase_cat"/>
</dbReference>
<organism evidence="19 20">
    <name type="scientific">Candidatus Iainarchaeum sp</name>
    <dbReference type="NCBI Taxonomy" id="3101447"/>
    <lineage>
        <taxon>Archaea</taxon>
        <taxon>Candidatus Iainarchaeota</taxon>
        <taxon>Candidatus Iainarchaeia</taxon>
        <taxon>Candidatus Iainarchaeales</taxon>
        <taxon>Candidatus Iainarchaeaceae</taxon>
        <taxon>Candidatus Iainarchaeum</taxon>
    </lineage>
</organism>
<comment type="function">
    <text evidence="15 16">Catalyzes the condensation of ATP and 5-phosphoribose 1-diphosphate to form N'-(5'-phosphoribosyl)-ATP (PR-ATP). Has a crucial role in the pathway because the rate of histidine biosynthesis seems to be controlled primarily by regulation of HisG enzymatic activity.</text>
</comment>
<evidence type="ECO:0000256" key="3">
    <source>
        <dbReference type="ARBA" id="ARBA00004667"/>
    </source>
</evidence>
<keyword evidence="13 16" id="KW-0460">Magnesium</keyword>
<evidence type="ECO:0000256" key="12">
    <source>
        <dbReference type="ARBA" id="ARBA00022840"/>
    </source>
</evidence>
<gene>
    <name evidence="16" type="primary">hisG</name>
    <name evidence="19" type="ORF">J4203_05330</name>
</gene>
<dbReference type="Gene3D" id="3.40.190.10">
    <property type="entry name" value="Periplasmic binding protein-like II"/>
    <property type="match status" value="2"/>
</dbReference>
<evidence type="ECO:0000256" key="4">
    <source>
        <dbReference type="ARBA" id="ARBA00011946"/>
    </source>
</evidence>
<evidence type="ECO:0000259" key="18">
    <source>
        <dbReference type="Pfam" id="PF08029"/>
    </source>
</evidence>
<dbReference type="EMBL" id="JAGVWE010000004">
    <property type="protein sequence ID" value="MBS3063268.1"/>
    <property type="molecule type" value="Genomic_DNA"/>
</dbReference>
<comment type="activity regulation">
    <text evidence="16">Feedback inhibited by histidine.</text>
</comment>
<dbReference type="Pfam" id="PF01634">
    <property type="entry name" value="HisG"/>
    <property type="match status" value="1"/>
</dbReference>
<evidence type="ECO:0000313" key="19">
    <source>
        <dbReference type="EMBL" id="MBS3063268.1"/>
    </source>
</evidence>
<dbReference type="GO" id="GO:0000105">
    <property type="term" value="P:L-histidine biosynthetic process"/>
    <property type="evidence" value="ECO:0007669"/>
    <property type="project" value="UniProtKB-UniRule"/>
</dbReference>
<dbReference type="InterPro" id="IPR015867">
    <property type="entry name" value="N-reg_PII/ATP_PRibTrfase_C"/>
</dbReference>
<dbReference type="GO" id="GO:0003879">
    <property type="term" value="F:ATP phosphoribosyltransferase activity"/>
    <property type="evidence" value="ECO:0007669"/>
    <property type="project" value="UniProtKB-UniRule"/>
</dbReference>
<dbReference type="GO" id="GO:0005737">
    <property type="term" value="C:cytoplasm"/>
    <property type="evidence" value="ECO:0007669"/>
    <property type="project" value="UniProtKB-SubCell"/>
</dbReference>
<dbReference type="CDD" id="cd13593">
    <property type="entry name" value="PBP2_HisGL3"/>
    <property type="match status" value="1"/>
</dbReference>
<comment type="pathway">
    <text evidence="3 16">Amino-acid biosynthesis; L-histidine biosynthesis; L-histidine from 5-phospho-alpha-D-ribose 1-diphosphate: step 1/9.</text>
</comment>
<dbReference type="NCBIfam" id="TIGR00070">
    <property type="entry name" value="hisG"/>
    <property type="match status" value="1"/>
</dbReference>
<protein>
    <recommendedName>
        <fullName evidence="5 16">ATP phosphoribosyltransferase</fullName>
        <shortName evidence="16">ATP-PRT</shortName>
        <shortName evidence="16">ATP-PRTase</shortName>
        <ecNumber evidence="4 16">2.4.2.17</ecNumber>
    </recommendedName>
</protein>
<evidence type="ECO:0000256" key="13">
    <source>
        <dbReference type="ARBA" id="ARBA00022842"/>
    </source>
</evidence>
<keyword evidence="7 16" id="KW-0028">Amino-acid biosynthesis</keyword>
<evidence type="ECO:0000313" key="20">
    <source>
        <dbReference type="Proteomes" id="UP000678237"/>
    </source>
</evidence>
<dbReference type="SUPFAM" id="SSF54913">
    <property type="entry name" value="GlnB-like"/>
    <property type="match status" value="1"/>
</dbReference>